<gene>
    <name evidence="3" type="ORF">DZF97_13795</name>
</gene>
<evidence type="ECO:0000313" key="3">
    <source>
        <dbReference type="EMBL" id="RIJ04207.1"/>
    </source>
</evidence>
<evidence type="ECO:0000256" key="1">
    <source>
        <dbReference type="SAM" id="MobiDB-lite"/>
    </source>
</evidence>
<feature type="transmembrane region" description="Helical" evidence="2">
    <location>
        <begin position="28"/>
        <end position="48"/>
    </location>
</feature>
<keyword evidence="2" id="KW-0812">Transmembrane</keyword>
<feature type="non-terminal residue" evidence="3">
    <location>
        <position position="1"/>
    </location>
</feature>
<accession>A0A399PHG5</accession>
<evidence type="ECO:0000256" key="2">
    <source>
        <dbReference type="SAM" id="Phobius"/>
    </source>
</evidence>
<comment type="caution">
    <text evidence="3">The sequence shown here is derived from an EMBL/GenBank/DDBJ whole genome shotgun (WGS) entry which is preliminary data.</text>
</comment>
<name>A0A399PHG5_9MICO</name>
<reference evidence="3 4" key="1">
    <citation type="submission" date="2018-08" db="EMBL/GenBank/DDBJ databases">
        <title>Genome Sequence of Clavibacter michiganensis Subspecies type strains, and the Atypical Peach-Colored Strains Isolated from Tomato.</title>
        <authorList>
            <person name="Osdaghi E."/>
            <person name="Portier P."/>
            <person name="Briand M."/>
            <person name="Jacques M.-A."/>
        </authorList>
    </citation>
    <scope>NUCLEOTIDE SEQUENCE [LARGE SCALE GENOMIC DNA]</scope>
    <source>
        <strain evidence="3 4">CFBP 7577</strain>
    </source>
</reference>
<protein>
    <submittedName>
        <fullName evidence="3">Uncharacterized protein</fullName>
    </submittedName>
</protein>
<keyword evidence="2" id="KW-1133">Transmembrane helix</keyword>
<keyword evidence="2" id="KW-0472">Membrane</keyword>
<proteinExistence type="predicted"/>
<organism evidence="3 4">
    <name type="scientific">Clavibacter nebraskensis</name>
    <dbReference type="NCBI Taxonomy" id="31963"/>
    <lineage>
        <taxon>Bacteria</taxon>
        <taxon>Bacillati</taxon>
        <taxon>Actinomycetota</taxon>
        <taxon>Actinomycetes</taxon>
        <taxon>Micrococcales</taxon>
        <taxon>Microbacteriaceae</taxon>
        <taxon>Clavibacter</taxon>
    </lineage>
</organism>
<feature type="region of interest" description="Disordered" evidence="1">
    <location>
        <begin position="1"/>
        <end position="26"/>
    </location>
</feature>
<dbReference type="AlphaFoldDB" id="A0A399PHG5"/>
<dbReference type="Proteomes" id="UP000265361">
    <property type="component" value="Unassembled WGS sequence"/>
</dbReference>
<sequence length="66" mass="6468">PAHAQLATTGGAPGIDVPGSGGTHRMGAQQLACAATALGALGAVGIGARRAGRRRPPARASRWARS</sequence>
<dbReference type="EMBL" id="QWED01000562">
    <property type="protein sequence ID" value="RIJ04207.1"/>
    <property type="molecule type" value="Genomic_DNA"/>
</dbReference>
<evidence type="ECO:0000313" key="4">
    <source>
        <dbReference type="Proteomes" id="UP000265361"/>
    </source>
</evidence>